<keyword evidence="3" id="KW-0812">Transmembrane</keyword>
<comment type="subcellular location">
    <subcellularLocation>
        <location evidence="1">Cell membrane</location>
        <topology evidence="1">Multi-pass membrane protein</topology>
    </subcellularLocation>
</comment>
<evidence type="ECO:0000259" key="7">
    <source>
        <dbReference type="SMART" id="SM01204"/>
    </source>
</evidence>
<reference evidence="8 9" key="1">
    <citation type="journal article" date="2020" name="Nature">
        <title>Bacterial chemolithoautotrophy via manganese oxidation.</title>
        <authorList>
            <person name="Yu H."/>
            <person name="Leadbetter J.R."/>
        </authorList>
    </citation>
    <scope>NUCLEOTIDE SEQUENCE [LARGE SCALE GENOMIC DNA]</scope>
    <source>
        <strain evidence="8 9">Mn-1</strain>
    </source>
</reference>
<keyword evidence="5" id="KW-0472">Membrane</keyword>
<dbReference type="Pfam" id="PF08495">
    <property type="entry name" value="FIST"/>
    <property type="match status" value="1"/>
</dbReference>
<dbReference type="InterPro" id="IPR016741">
    <property type="entry name" value="UCP018953"/>
</dbReference>
<dbReference type="EMBL" id="VTOW01000002">
    <property type="protein sequence ID" value="NKE71533.1"/>
    <property type="molecule type" value="Genomic_DNA"/>
</dbReference>
<evidence type="ECO:0000256" key="2">
    <source>
        <dbReference type="ARBA" id="ARBA00022475"/>
    </source>
</evidence>
<name>A0A7X6DQH9_9BACT</name>
<dbReference type="InterPro" id="IPR019494">
    <property type="entry name" value="FIST_C"/>
</dbReference>
<evidence type="ECO:0000256" key="5">
    <source>
        <dbReference type="ARBA" id="ARBA00023136"/>
    </source>
</evidence>
<dbReference type="RefSeq" id="WP_168060252.1">
    <property type="nucleotide sequence ID" value="NZ_VTOW01000002.1"/>
</dbReference>
<dbReference type="Proteomes" id="UP000534783">
    <property type="component" value="Unassembled WGS sequence"/>
</dbReference>
<dbReference type="PIRSF" id="PIRSF018953">
    <property type="entry name" value="UCP018953"/>
    <property type="match status" value="1"/>
</dbReference>
<comment type="caution">
    <text evidence="8">The sequence shown here is derived from an EMBL/GenBank/DDBJ whole genome shotgun (WGS) entry which is preliminary data.</text>
</comment>
<keyword evidence="4" id="KW-1133">Transmembrane helix</keyword>
<evidence type="ECO:0000256" key="1">
    <source>
        <dbReference type="ARBA" id="ARBA00004651"/>
    </source>
</evidence>
<evidence type="ECO:0000256" key="3">
    <source>
        <dbReference type="ARBA" id="ARBA00022692"/>
    </source>
</evidence>
<dbReference type="PANTHER" id="PTHR14939">
    <property type="entry name" value="F-BOX ONLY PROTEIN 22"/>
    <property type="match status" value="1"/>
</dbReference>
<dbReference type="Pfam" id="PF10442">
    <property type="entry name" value="FIST_C"/>
    <property type="match status" value="1"/>
</dbReference>
<proteinExistence type="predicted"/>
<dbReference type="GO" id="GO:0005886">
    <property type="term" value="C:plasma membrane"/>
    <property type="evidence" value="ECO:0007669"/>
    <property type="project" value="UniProtKB-SubCell"/>
</dbReference>
<dbReference type="InterPro" id="IPR013702">
    <property type="entry name" value="FIST_domain_N"/>
</dbReference>
<protein>
    <recommendedName>
        <fullName evidence="10">FIST C-domain domain-containing protein</fullName>
    </recommendedName>
</protein>
<evidence type="ECO:0000256" key="4">
    <source>
        <dbReference type="ARBA" id="ARBA00022989"/>
    </source>
</evidence>
<dbReference type="AlphaFoldDB" id="A0A7X6DQH9"/>
<evidence type="ECO:0000259" key="6">
    <source>
        <dbReference type="SMART" id="SM00897"/>
    </source>
</evidence>
<evidence type="ECO:0008006" key="10">
    <source>
        <dbReference type="Google" id="ProtNLM"/>
    </source>
</evidence>
<gene>
    <name evidence="8" type="ORF">MNODULE_12355</name>
</gene>
<keyword evidence="9" id="KW-1185">Reference proteome</keyword>
<accession>A0A7X6DQH9</accession>
<dbReference type="SMART" id="SM01204">
    <property type="entry name" value="FIST_C"/>
    <property type="match status" value="1"/>
</dbReference>
<feature type="domain" description="FIST" evidence="6">
    <location>
        <begin position="31"/>
        <end position="226"/>
    </location>
</feature>
<evidence type="ECO:0000313" key="9">
    <source>
        <dbReference type="Proteomes" id="UP000534783"/>
    </source>
</evidence>
<keyword evidence="2" id="KW-1003">Cell membrane</keyword>
<feature type="domain" description="FIST C-domain" evidence="7">
    <location>
        <begin position="227"/>
        <end position="372"/>
    </location>
</feature>
<dbReference type="PANTHER" id="PTHR14939:SF5">
    <property type="entry name" value="F-BOX ONLY PROTEIN 22"/>
    <property type="match status" value="1"/>
</dbReference>
<evidence type="ECO:0000313" key="8">
    <source>
        <dbReference type="EMBL" id="NKE71533.1"/>
    </source>
</evidence>
<sequence length="398" mass="43021">MKWASALSEGKSTPEVIAELTEAIRSQMENEPIDLAFLFVSPALLNDKIPAAVMEAIGCRTLVGCSGGGIIGGGREIEHLPAAALIAARLPEVEIAPFHLDSSDLPDLDASPKKWQDCFQVDSDLKSQFVLFADPLTFEAEKGLMGLDFAYPRAVKVGGLVSGGNSPGENALFLNQKIYRSGMVGVALSGNIEVDTIVAQGCRPIGAPLSITKCNRNLLTELDHKPPLEVLQEIYEQLSEEDQKLMQHSLFLGLAMTPFKETLTRGDFLIRNLVGMDSKTGSLAVGAFLREGQLVQFHLRDAETSTEDLKWYLTEYQMEGKARSAKGALLFSCMGRGEHLYGKPNHDSELFHTRFGPLPLGGFFCNGEIGAVGGTTFLHGYTSCFGIFKPASTQSSSG</sequence>
<organism evidence="8 9">
    <name type="scientific">Candidatus Manganitrophus noduliformans</name>
    <dbReference type="NCBI Taxonomy" id="2606439"/>
    <lineage>
        <taxon>Bacteria</taxon>
        <taxon>Pseudomonadati</taxon>
        <taxon>Nitrospirota</taxon>
        <taxon>Nitrospiria</taxon>
        <taxon>Candidatus Troglogloeales</taxon>
        <taxon>Candidatus Manganitrophaceae</taxon>
        <taxon>Candidatus Manganitrophus</taxon>
    </lineage>
</organism>
<dbReference type="SMART" id="SM00897">
    <property type="entry name" value="FIST"/>
    <property type="match status" value="1"/>
</dbReference>